<evidence type="ECO:0000256" key="5">
    <source>
        <dbReference type="SAM" id="MobiDB-lite"/>
    </source>
</evidence>
<feature type="transmembrane region" description="Helical" evidence="6">
    <location>
        <begin position="122"/>
        <end position="145"/>
    </location>
</feature>
<comment type="subcellular location">
    <subcellularLocation>
        <location evidence="1">Membrane</location>
        <topology evidence="1">Multi-pass membrane protein</topology>
    </subcellularLocation>
</comment>
<keyword evidence="8" id="KW-1185">Reference proteome</keyword>
<feature type="region of interest" description="Disordered" evidence="5">
    <location>
        <begin position="1"/>
        <end position="68"/>
    </location>
</feature>
<evidence type="ECO:0000256" key="6">
    <source>
        <dbReference type="SAM" id="Phobius"/>
    </source>
</evidence>
<keyword evidence="4 6" id="KW-0472">Membrane</keyword>
<organism evidence="7 8">
    <name type="scientific">Microbacterium natoriense</name>
    <dbReference type="NCBI Taxonomy" id="284570"/>
    <lineage>
        <taxon>Bacteria</taxon>
        <taxon>Bacillati</taxon>
        <taxon>Actinomycetota</taxon>
        <taxon>Actinomycetes</taxon>
        <taxon>Micrococcales</taxon>
        <taxon>Microbacteriaceae</taxon>
        <taxon>Microbacterium</taxon>
    </lineage>
</organism>
<evidence type="ECO:0000313" key="8">
    <source>
        <dbReference type="Proteomes" id="UP001244427"/>
    </source>
</evidence>
<gene>
    <name evidence="7" type="ORF">QFZ53_001017</name>
</gene>
<keyword evidence="2 6" id="KW-0812">Transmembrane</keyword>
<dbReference type="InterPro" id="IPR019109">
    <property type="entry name" value="MamF_MmsF"/>
</dbReference>
<evidence type="ECO:0000256" key="3">
    <source>
        <dbReference type="ARBA" id="ARBA00022989"/>
    </source>
</evidence>
<dbReference type="AlphaFoldDB" id="A0AAW8EU36"/>
<comment type="caution">
    <text evidence="7">The sequence shown here is derived from an EMBL/GenBank/DDBJ whole genome shotgun (WGS) entry which is preliminary data.</text>
</comment>
<reference evidence="7 8" key="1">
    <citation type="submission" date="2023-07" db="EMBL/GenBank/DDBJ databases">
        <title>Comparative genomics of wheat-associated soil bacteria to identify genetic determinants of phenazine resistance.</title>
        <authorList>
            <person name="Mouncey N."/>
        </authorList>
    </citation>
    <scope>NUCLEOTIDE SEQUENCE [LARGE SCALE GENOMIC DNA]</scope>
    <source>
        <strain evidence="7 8">W4I9-1</strain>
    </source>
</reference>
<protein>
    <submittedName>
        <fullName evidence="7">Tic20 family protein</fullName>
    </submittedName>
</protein>
<feature type="transmembrane region" description="Helical" evidence="6">
    <location>
        <begin position="166"/>
        <end position="189"/>
    </location>
</feature>
<accession>A0AAW8EU36</accession>
<evidence type="ECO:0000256" key="1">
    <source>
        <dbReference type="ARBA" id="ARBA00004141"/>
    </source>
</evidence>
<proteinExistence type="predicted"/>
<sequence length="251" mass="26498">MSDAQYPQQPRSASAYEPTAPPAVPPGQSLPLAPLNPGHSAGPAPLHPAPAPGYPTAQGGYPAPSYPNAQGGYPAPGYPSAQGGYPAQGYPTPQGYPMAQGGYPISPGYPAYGYVVPSGRKFWGLQFLVFVPYVGALVTVIVSLVQRSSARRSPLPIVRENARWAANWALSFLLYVIVSYALIVIVGIATSISSYEESYGAYRSAPSGWIGIPVLLLLGIGVYCLVTMIRGCVVSDRAVHRPVLALPFLRD</sequence>
<keyword evidence="3 6" id="KW-1133">Transmembrane helix</keyword>
<evidence type="ECO:0000256" key="2">
    <source>
        <dbReference type="ARBA" id="ARBA00022692"/>
    </source>
</evidence>
<dbReference type="Pfam" id="PF09685">
    <property type="entry name" value="MamF_MmsF"/>
    <property type="match status" value="1"/>
</dbReference>
<evidence type="ECO:0000313" key="7">
    <source>
        <dbReference type="EMBL" id="MDQ0646821.1"/>
    </source>
</evidence>
<feature type="compositionally biased region" description="Polar residues" evidence="5">
    <location>
        <begin position="1"/>
        <end position="12"/>
    </location>
</feature>
<dbReference type="Proteomes" id="UP001244427">
    <property type="component" value="Unassembled WGS sequence"/>
</dbReference>
<dbReference type="RefSeq" id="WP_307294256.1">
    <property type="nucleotide sequence ID" value="NZ_JAUSXV010000001.1"/>
</dbReference>
<feature type="transmembrane region" description="Helical" evidence="6">
    <location>
        <begin position="209"/>
        <end position="229"/>
    </location>
</feature>
<name>A0AAW8EU36_9MICO</name>
<evidence type="ECO:0000256" key="4">
    <source>
        <dbReference type="ARBA" id="ARBA00023136"/>
    </source>
</evidence>
<dbReference type="EMBL" id="JAUSXV010000001">
    <property type="protein sequence ID" value="MDQ0646821.1"/>
    <property type="molecule type" value="Genomic_DNA"/>
</dbReference>